<gene>
    <name evidence="1" type="ORF">ACFPM7_27995</name>
</gene>
<dbReference type="EMBL" id="JBHSKF010000019">
    <property type="protein sequence ID" value="MFC5290909.1"/>
    <property type="molecule type" value="Genomic_DNA"/>
</dbReference>
<name>A0ABW0EXK3_9PSEU</name>
<reference evidence="2" key="1">
    <citation type="journal article" date="2019" name="Int. J. Syst. Evol. Microbiol.">
        <title>The Global Catalogue of Microorganisms (GCM) 10K type strain sequencing project: providing services to taxonomists for standard genome sequencing and annotation.</title>
        <authorList>
            <consortium name="The Broad Institute Genomics Platform"/>
            <consortium name="The Broad Institute Genome Sequencing Center for Infectious Disease"/>
            <person name="Wu L."/>
            <person name="Ma J."/>
        </authorList>
    </citation>
    <scope>NUCLEOTIDE SEQUENCE [LARGE SCALE GENOMIC DNA]</scope>
    <source>
        <strain evidence="2">CCUG 59778</strain>
    </source>
</reference>
<protein>
    <submittedName>
        <fullName evidence="1">Uncharacterized protein</fullName>
    </submittedName>
</protein>
<comment type="caution">
    <text evidence="1">The sequence shown here is derived from an EMBL/GenBank/DDBJ whole genome shotgun (WGS) entry which is preliminary data.</text>
</comment>
<organism evidence="1 2">
    <name type="scientific">Actinokineospora guangxiensis</name>
    <dbReference type="NCBI Taxonomy" id="1490288"/>
    <lineage>
        <taxon>Bacteria</taxon>
        <taxon>Bacillati</taxon>
        <taxon>Actinomycetota</taxon>
        <taxon>Actinomycetes</taxon>
        <taxon>Pseudonocardiales</taxon>
        <taxon>Pseudonocardiaceae</taxon>
        <taxon>Actinokineospora</taxon>
    </lineage>
</organism>
<evidence type="ECO:0000313" key="2">
    <source>
        <dbReference type="Proteomes" id="UP001596157"/>
    </source>
</evidence>
<evidence type="ECO:0000313" key="1">
    <source>
        <dbReference type="EMBL" id="MFC5290909.1"/>
    </source>
</evidence>
<dbReference type="Proteomes" id="UP001596157">
    <property type="component" value="Unassembled WGS sequence"/>
</dbReference>
<proteinExistence type="predicted"/>
<keyword evidence="2" id="KW-1185">Reference proteome</keyword>
<accession>A0ABW0EXK3</accession>
<sequence>MYAPFELPDVVGIHRAKAASQGFDLQVCTFGQLALGQASGVTSCSKSVVGDGGHHVSSVSDPVLRVALLRHFT</sequence>
<dbReference type="RefSeq" id="WP_378250808.1">
    <property type="nucleotide sequence ID" value="NZ_JBHSKF010000019.1"/>
</dbReference>